<accession>A0A841EC71</accession>
<dbReference type="EMBL" id="JACHLY010000001">
    <property type="protein sequence ID" value="MBB6000014.1"/>
    <property type="molecule type" value="Genomic_DNA"/>
</dbReference>
<dbReference type="RefSeq" id="WP_184637193.1">
    <property type="nucleotide sequence ID" value="NZ_BAABKT010000046.1"/>
</dbReference>
<keyword evidence="4" id="KW-1185">Reference proteome</keyword>
<evidence type="ECO:0000259" key="2">
    <source>
        <dbReference type="SMART" id="SM00470"/>
    </source>
</evidence>
<name>A0A841EC71_9ACTN</name>
<protein>
    <submittedName>
        <fullName evidence="3">ParB-like chromosome segregation protein Spo0J</fullName>
    </submittedName>
</protein>
<dbReference type="InterPro" id="IPR003115">
    <property type="entry name" value="ParB_N"/>
</dbReference>
<feature type="domain" description="ParB-like N-terminal" evidence="2">
    <location>
        <begin position="10"/>
        <end position="94"/>
    </location>
</feature>
<dbReference type="AlphaFoldDB" id="A0A841EC71"/>
<dbReference type="Proteomes" id="UP000578077">
    <property type="component" value="Unassembled WGS sequence"/>
</dbReference>
<dbReference type="InterPro" id="IPR036086">
    <property type="entry name" value="ParB/Sulfiredoxin_sf"/>
</dbReference>
<dbReference type="SMART" id="SM00470">
    <property type="entry name" value="ParB"/>
    <property type="match status" value="1"/>
</dbReference>
<comment type="caution">
    <text evidence="3">The sequence shown here is derived from an EMBL/GenBank/DDBJ whole genome shotgun (WGS) entry which is preliminary data.</text>
</comment>
<evidence type="ECO:0000313" key="3">
    <source>
        <dbReference type="EMBL" id="MBB6000014.1"/>
    </source>
</evidence>
<feature type="region of interest" description="Disordered" evidence="1">
    <location>
        <begin position="136"/>
        <end position="164"/>
    </location>
</feature>
<reference evidence="3 4" key="1">
    <citation type="submission" date="2020-08" db="EMBL/GenBank/DDBJ databases">
        <title>Sequencing the genomes of 1000 actinobacteria strains.</title>
        <authorList>
            <person name="Klenk H.-P."/>
        </authorList>
    </citation>
    <scope>NUCLEOTIDE SEQUENCE [LARGE SCALE GENOMIC DNA]</scope>
    <source>
        <strain evidence="3 4">DSM 44593</strain>
    </source>
</reference>
<evidence type="ECO:0000256" key="1">
    <source>
        <dbReference type="SAM" id="MobiDB-lite"/>
    </source>
</evidence>
<gene>
    <name evidence="3" type="ORF">HNR25_003765</name>
</gene>
<dbReference type="Gene3D" id="3.90.1530.10">
    <property type="entry name" value="Conserved hypothetical protein from pyrococcus furiosus pfu- 392566-001, ParB domain"/>
    <property type="match status" value="1"/>
</dbReference>
<dbReference type="SUPFAM" id="SSF110849">
    <property type="entry name" value="ParB/Sulfiredoxin"/>
    <property type="match status" value="1"/>
</dbReference>
<evidence type="ECO:0000313" key="4">
    <source>
        <dbReference type="Proteomes" id="UP000578077"/>
    </source>
</evidence>
<organism evidence="3 4">
    <name type="scientific">Streptomonospora salina</name>
    <dbReference type="NCBI Taxonomy" id="104205"/>
    <lineage>
        <taxon>Bacteria</taxon>
        <taxon>Bacillati</taxon>
        <taxon>Actinomycetota</taxon>
        <taxon>Actinomycetes</taxon>
        <taxon>Streptosporangiales</taxon>
        <taxon>Nocardiopsidaceae</taxon>
        <taxon>Streptomonospora</taxon>
    </lineage>
</organism>
<dbReference type="Pfam" id="PF02195">
    <property type="entry name" value="ParB_N"/>
    <property type="match status" value="1"/>
</dbReference>
<proteinExistence type="predicted"/>
<sequence length="309" mass="34493">MDHMLGTETIEVSLDKVCEVGSLRDGGEDPEHVRLLAEIFDSLPPILVHAETMQLIDGVHRLRAAKLRGCKKIRAKVFKGTESEAFVFAVWTNVSHGLPLSLEERKAACLRIIDIHPDWADRRISRVAGISPKTVGNLRRAKGGDPGSRVGQDGRVRPVNSSVGRQRAAELIQANPEQSLRQVARASGVSPETVRDVRRRLLFNEAPVPVGAADERQADALKESQGQHNWRRAMRTLRSDPAMRYSEHGRLLLRILSLHDVEDEEWQKILHAVPEYARPMLGQAAQGCVSLWTSTVRRIENDEEDVKSA</sequence>